<keyword evidence="2" id="KW-1185">Reference proteome</keyword>
<dbReference type="Proteomes" id="UP000438760">
    <property type="component" value="Unassembled WGS sequence"/>
</dbReference>
<accession>A0A6I3LRE6</accession>
<evidence type="ECO:0000313" key="2">
    <source>
        <dbReference type="Proteomes" id="UP000438760"/>
    </source>
</evidence>
<dbReference type="OrthoDB" id="9814448at2"/>
<reference evidence="1 2" key="1">
    <citation type="submission" date="2019-11" db="EMBL/GenBank/DDBJ databases">
        <title>Genome of Strain BIT-d1.</title>
        <authorList>
            <person name="Yang Y."/>
        </authorList>
    </citation>
    <scope>NUCLEOTIDE SEQUENCE [LARGE SCALE GENOMIC DNA]</scope>
    <source>
        <strain evidence="1 2">BIT-d1</strain>
    </source>
</reference>
<name>A0A6I3LRE6_9FLAO</name>
<dbReference type="RefSeq" id="WP_155093259.1">
    <property type="nucleotide sequence ID" value="NZ_CP102754.1"/>
</dbReference>
<dbReference type="EMBL" id="WMJX01000054">
    <property type="protein sequence ID" value="MTG99261.1"/>
    <property type="molecule type" value="Genomic_DNA"/>
</dbReference>
<comment type="caution">
    <text evidence="1">The sequence shown here is derived from an EMBL/GenBank/DDBJ whole genome shotgun (WGS) entry which is preliminary data.</text>
</comment>
<sequence length="69" mass="8229">MKRLCTSKNWRLHQNLKKYYLHIGDLDQVEKYVYLIENSDRLSEEDIARAHLYSAQALLKKGDKAFVMK</sequence>
<proteinExistence type="predicted"/>
<organism evidence="1 2">
    <name type="scientific">Myroides albus</name>
    <dbReference type="NCBI Taxonomy" id="2562892"/>
    <lineage>
        <taxon>Bacteria</taxon>
        <taxon>Pseudomonadati</taxon>
        <taxon>Bacteroidota</taxon>
        <taxon>Flavobacteriia</taxon>
        <taxon>Flavobacteriales</taxon>
        <taxon>Flavobacteriaceae</taxon>
        <taxon>Myroides</taxon>
    </lineage>
</organism>
<dbReference type="AlphaFoldDB" id="A0A6I3LRE6"/>
<protein>
    <submittedName>
        <fullName evidence="1">Uncharacterized protein</fullName>
    </submittedName>
</protein>
<gene>
    <name evidence="1" type="ORF">GJV76_14195</name>
</gene>
<evidence type="ECO:0000313" key="1">
    <source>
        <dbReference type="EMBL" id="MTG99261.1"/>
    </source>
</evidence>